<evidence type="ECO:0000313" key="1">
    <source>
        <dbReference type="EMBL" id="KKL99019.1"/>
    </source>
</evidence>
<gene>
    <name evidence="1" type="ORF">LCGC14_1818610</name>
</gene>
<dbReference type="EMBL" id="LAZR01017774">
    <property type="protein sequence ID" value="KKL99019.1"/>
    <property type="molecule type" value="Genomic_DNA"/>
</dbReference>
<reference evidence="1" key="1">
    <citation type="journal article" date="2015" name="Nature">
        <title>Complex archaea that bridge the gap between prokaryotes and eukaryotes.</title>
        <authorList>
            <person name="Spang A."/>
            <person name="Saw J.H."/>
            <person name="Jorgensen S.L."/>
            <person name="Zaremba-Niedzwiedzka K."/>
            <person name="Martijn J."/>
            <person name="Lind A.E."/>
            <person name="van Eijk R."/>
            <person name="Schleper C."/>
            <person name="Guy L."/>
            <person name="Ettema T.J."/>
        </authorList>
    </citation>
    <scope>NUCLEOTIDE SEQUENCE</scope>
</reference>
<name>A0A0F9GJM9_9ZZZZ</name>
<sequence>MVETLGQAEKQRISVLTGQGRFEEARDFALASKGLTPTERNAQLNIIERTKKARANIIKSNSEIAANQAIEESYGKIISKDTDLAGMIADIQNDPNISDEESNKAVTKVTMFFSKWNDAKVAEISNEEVYDELTQASESVERGAMSPAEFDLLFAEKKGELATDDQRTIRSKDIVATKTMQNRTFSDAIIATRPILVELTESGLNAIKLAKQTADILDDLPSVNLFNVAIKKNQAQRWNMGRFRKELRSQIAQNPEWSQKQIFVSQERLADQLDVPVGELLKSFDAQNPNSAIMKEPPDIAFKDIWPGLSIDDKALIWSERMAGTPASVLLGSQEVLEAKK</sequence>
<proteinExistence type="predicted"/>
<protein>
    <submittedName>
        <fullName evidence="1">Uncharacterized protein</fullName>
    </submittedName>
</protein>
<organism evidence="1">
    <name type="scientific">marine sediment metagenome</name>
    <dbReference type="NCBI Taxonomy" id="412755"/>
    <lineage>
        <taxon>unclassified sequences</taxon>
        <taxon>metagenomes</taxon>
        <taxon>ecological metagenomes</taxon>
    </lineage>
</organism>
<dbReference type="AlphaFoldDB" id="A0A0F9GJM9"/>
<comment type="caution">
    <text evidence="1">The sequence shown here is derived from an EMBL/GenBank/DDBJ whole genome shotgun (WGS) entry which is preliminary data.</text>
</comment>
<accession>A0A0F9GJM9</accession>